<proteinExistence type="predicted"/>
<gene>
    <name evidence="1" type="ORF">MRB53_017423</name>
</gene>
<dbReference type="EMBL" id="CM056813">
    <property type="protein sequence ID" value="KAJ8640729.1"/>
    <property type="molecule type" value="Genomic_DNA"/>
</dbReference>
<dbReference type="Proteomes" id="UP001234297">
    <property type="component" value="Chromosome 5"/>
</dbReference>
<organism evidence="1 2">
    <name type="scientific">Persea americana</name>
    <name type="common">Avocado</name>
    <dbReference type="NCBI Taxonomy" id="3435"/>
    <lineage>
        <taxon>Eukaryota</taxon>
        <taxon>Viridiplantae</taxon>
        <taxon>Streptophyta</taxon>
        <taxon>Embryophyta</taxon>
        <taxon>Tracheophyta</taxon>
        <taxon>Spermatophyta</taxon>
        <taxon>Magnoliopsida</taxon>
        <taxon>Magnoliidae</taxon>
        <taxon>Laurales</taxon>
        <taxon>Lauraceae</taxon>
        <taxon>Persea</taxon>
    </lineage>
</organism>
<protein>
    <submittedName>
        <fullName evidence="1">Uncharacterized protein</fullName>
    </submittedName>
</protein>
<accession>A0ACC2M542</accession>
<evidence type="ECO:0000313" key="1">
    <source>
        <dbReference type="EMBL" id="KAJ8640729.1"/>
    </source>
</evidence>
<reference evidence="1 2" key="1">
    <citation type="journal article" date="2022" name="Hortic Res">
        <title>A haplotype resolved chromosomal level avocado genome allows analysis of novel avocado genes.</title>
        <authorList>
            <person name="Nath O."/>
            <person name="Fletcher S.J."/>
            <person name="Hayward A."/>
            <person name="Shaw L.M."/>
            <person name="Masouleh A.K."/>
            <person name="Furtado A."/>
            <person name="Henry R.J."/>
            <person name="Mitter N."/>
        </authorList>
    </citation>
    <scope>NUCLEOTIDE SEQUENCE [LARGE SCALE GENOMIC DNA]</scope>
    <source>
        <strain evidence="2">cv. Hass</strain>
    </source>
</reference>
<evidence type="ECO:0000313" key="2">
    <source>
        <dbReference type="Proteomes" id="UP001234297"/>
    </source>
</evidence>
<comment type="caution">
    <text evidence="1">The sequence shown here is derived from an EMBL/GenBank/DDBJ whole genome shotgun (WGS) entry which is preliminary data.</text>
</comment>
<keyword evidence="2" id="KW-1185">Reference proteome</keyword>
<name>A0ACC2M542_PERAE</name>
<sequence length="71" mass="8214">MDQADSNICNKGVFSAMGCILVRHYFLREDDNEIEYHQSGMCCHLYSIKVVFEVKIGPHVESIWEECGFQL</sequence>